<evidence type="ECO:0000256" key="6">
    <source>
        <dbReference type="ARBA" id="ARBA00022777"/>
    </source>
</evidence>
<comment type="caution">
    <text evidence="11">The sequence shown here is derived from an EMBL/GenBank/DDBJ whole genome shotgun (WGS) entry which is preliminary data.</text>
</comment>
<dbReference type="SMART" id="SM00387">
    <property type="entry name" value="HATPase_c"/>
    <property type="match status" value="1"/>
</dbReference>
<feature type="domain" description="Histidine kinase" evidence="10">
    <location>
        <begin position="118"/>
        <end position="330"/>
    </location>
</feature>
<keyword evidence="5" id="KW-0547">Nucleotide-binding</keyword>
<evidence type="ECO:0000256" key="3">
    <source>
        <dbReference type="ARBA" id="ARBA00022553"/>
    </source>
</evidence>
<dbReference type="GO" id="GO:0000155">
    <property type="term" value="F:phosphorelay sensor kinase activity"/>
    <property type="evidence" value="ECO:0007669"/>
    <property type="project" value="InterPro"/>
</dbReference>
<evidence type="ECO:0000313" key="12">
    <source>
        <dbReference type="Proteomes" id="UP000542342"/>
    </source>
</evidence>
<comment type="catalytic activity">
    <reaction evidence="1">
        <text>ATP + protein L-histidine = ADP + protein N-phospho-L-histidine.</text>
        <dbReference type="EC" id="2.7.13.3"/>
    </reaction>
</comment>
<dbReference type="EMBL" id="JACEFB010000018">
    <property type="protein sequence ID" value="MBA2227753.1"/>
    <property type="molecule type" value="Genomic_DNA"/>
</dbReference>
<dbReference type="PANTHER" id="PTHR43065:SF10">
    <property type="entry name" value="PEROXIDE STRESS-ACTIVATED HISTIDINE KINASE MAK3"/>
    <property type="match status" value="1"/>
</dbReference>
<keyword evidence="4" id="KW-0808">Transferase</keyword>
<evidence type="ECO:0000256" key="8">
    <source>
        <dbReference type="ARBA" id="ARBA00023012"/>
    </source>
</evidence>
<dbReference type="EC" id="2.7.13.3" evidence="2"/>
<dbReference type="GO" id="GO:0005524">
    <property type="term" value="F:ATP binding"/>
    <property type="evidence" value="ECO:0007669"/>
    <property type="project" value="UniProtKB-KW"/>
</dbReference>
<dbReference type="PROSITE" id="PS50109">
    <property type="entry name" value="HIS_KIN"/>
    <property type="match status" value="1"/>
</dbReference>
<evidence type="ECO:0000256" key="2">
    <source>
        <dbReference type="ARBA" id="ARBA00012438"/>
    </source>
</evidence>
<reference evidence="11 12" key="1">
    <citation type="submission" date="2020-07" db="EMBL/GenBank/DDBJ databases">
        <title>Thermogemmata thermophila gen. nov., sp. nov., a novel moderate thermophilic planctomycete from a Kamchatka hot spring.</title>
        <authorList>
            <person name="Elcheninov A.G."/>
            <person name="Podosokorskaya O.A."/>
            <person name="Kovaleva O.L."/>
            <person name="Novikov A."/>
            <person name="Bonch-Osmolovskaya E.A."/>
            <person name="Toshchakov S.V."/>
            <person name="Kublanov I.V."/>
        </authorList>
    </citation>
    <scope>NUCLEOTIDE SEQUENCE [LARGE SCALE GENOMIC DNA]</scope>
    <source>
        <strain evidence="11 12">2918</strain>
    </source>
</reference>
<dbReference type="SUPFAM" id="SSF47384">
    <property type="entry name" value="Homodimeric domain of signal transducing histidine kinase"/>
    <property type="match status" value="1"/>
</dbReference>
<dbReference type="Proteomes" id="UP000542342">
    <property type="component" value="Unassembled WGS sequence"/>
</dbReference>
<feature type="compositionally biased region" description="Low complexity" evidence="9">
    <location>
        <begin position="1"/>
        <end position="14"/>
    </location>
</feature>
<keyword evidence="3" id="KW-0597">Phosphoprotein</keyword>
<feature type="compositionally biased region" description="Low complexity" evidence="9">
    <location>
        <begin position="30"/>
        <end position="47"/>
    </location>
</feature>
<dbReference type="Pfam" id="PF02518">
    <property type="entry name" value="HATPase_c"/>
    <property type="match status" value="1"/>
</dbReference>
<evidence type="ECO:0000256" key="1">
    <source>
        <dbReference type="ARBA" id="ARBA00000085"/>
    </source>
</evidence>
<dbReference type="InterPro" id="IPR036890">
    <property type="entry name" value="HATPase_C_sf"/>
</dbReference>
<dbReference type="Gene3D" id="3.30.565.10">
    <property type="entry name" value="Histidine kinase-like ATPase, C-terminal domain"/>
    <property type="match status" value="1"/>
</dbReference>
<protein>
    <recommendedName>
        <fullName evidence="2">histidine kinase</fullName>
        <ecNumber evidence="2">2.7.13.3</ecNumber>
    </recommendedName>
</protein>
<feature type="compositionally biased region" description="Low complexity" evidence="9">
    <location>
        <begin position="57"/>
        <end position="78"/>
    </location>
</feature>
<proteinExistence type="predicted"/>
<dbReference type="PANTHER" id="PTHR43065">
    <property type="entry name" value="SENSOR HISTIDINE KINASE"/>
    <property type="match status" value="1"/>
</dbReference>
<dbReference type="InterPro" id="IPR005467">
    <property type="entry name" value="His_kinase_dom"/>
</dbReference>
<organism evidence="11 12">
    <name type="scientific">Thermogemmata fonticola</name>
    <dbReference type="NCBI Taxonomy" id="2755323"/>
    <lineage>
        <taxon>Bacteria</taxon>
        <taxon>Pseudomonadati</taxon>
        <taxon>Planctomycetota</taxon>
        <taxon>Planctomycetia</taxon>
        <taxon>Gemmatales</taxon>
        <taxon>Gemmataceae</taxon>
        <taxon>Thermogemmata</taxon>
    </lineage>
</organism>
<evidence type="ECO:0000256" key="5">
    <source>
        <dbReference type="ARBA" id="ARBA00022741"/>
    </source>
</evidence>
<keyword evidence="7" id="KW-0067">ATP-binding</keyword>
<evidence type="ECO:0000259" key="10">
    <source>
        <dbReference type="PROSITE" id="PS50109"/>
    </source>
</evidence>
<dbReference type="InterPro" id="IPR003594">
    <property type="entry name" value="HATPase_dom"/>
</dbReference>
<dbReference type="InterPro" id="IPR004358">
    <property type="entry name" value="Sig_transdc_His_kin-like_C"/>
</dbReference>
<sequence length="332" mass="34638">MSGSSASISAASSASPPPAPANTTDSTPVSDEPPTASDASPSSSPSAATPPLPPAAPASAPTATSPSSDDASSPASEARGGEGGAAAAGPRPGESSPAPSGGNDLLAAYQELAQAAGGFIHEIKNRIGAVSLNLQLLAEDLPEAATPRERRARQRIERLQEECQKLVDLAADFLRFARVRDLHLQPVALEDVITRLVDFLSPTAREKGIEIHWLLAPDLPAVLLDRDLFEQCLLNLLLNAEQAMPEGGTLTLLGRREGNWVCLEVIDTGVGIPPAILPKLFQPFFSTKPNGHGLGLAITRRIVQTHGGSIEVQSTPGHGTRFTIRLPIPEGK</sequence>
<dbReference type="RefSeq" id="WP_194539613.1">
    <property type="nucleotide sequence ID" value="NZ_JACEFB010000018.1"/>
</dbReference>
<dbReference type="CDD" id="cd00082">
    <property type="entry name" value="HisKA"/>
    <property type="match status" value="1"/>
</dbReference>
<evidence type="ECO:0000256" key="9">
    <source>
        <dbReference type="SAM" id="MobiDB-lite"/>
    </source>
</evidence>
<name>A0A7V9AD83_9BACT</name>
<dbReference type="PRINTS" id="PR00344">
    <property type="entry name" value="BCTRLSENSOR"/>
</dbReference>
<dbReference type="InterPro" id="IPR003661">
    <property type="entry name" value="HisK_dim/P_dom"/>
</dbReference>
<dbReference type="AlphaFoldDB" id="A0A7V9AD83"/>
<evidence type="ECO:0000256" key="4">
    <source>
        <dbReference type="ARBA" id="ARBA00022679"/>
    </source>
</evidence>
<evidence type="ECO:0000256" key="7">
    <source>
        <dbReference type="ARBA" id="ARBA00022840"/>
    </source>
</evidence>
<feature type="region of interest" description="Disordered" evidence="9">
    <location>
        <begin position="1"/>
        <end position="103"/>
    </location>
</feature>
<gene>
    <name evidence="11" type="ORF">H0921_16460</name>
</gene>
<dbReference type="Gene3D" id="1.10.287.130">
    <property type="match status" value="1"/>
</dbReference>
<dbReference type="InterPro" id="IPR036097">
    <property type="entry name" value="HisK_dim/P_sf"/>
</dbReference>
<accession>A0A7V9AD83</accession>
<dbReference type="SUPFAM" id="SSF55874">
    <property type="entry name" value="ATPase domain of HSP90 chaperone/DNA topoisomerase II/histidine kinase"/>
    <property type="match status" value="1"/>
</dbReference>
<keyword evidence="6 11" id="KW-0418">Kinase</keyword>
<keyword evidence="12" id="KW-1185">Reference proteome</keyword>
<evidence type="ECO:0000313" key="11">
    <source>
        <dbReference type="EMBL" id="MBA2227753.1"/>
    </source>
</evidence>
<dbReference type="CDD" id="cd00075">
    <property type="entry name" value="HATPase"/>
    <property type="match status" value="1"/>
</dbReference>
<feature type="compositionally biased region" description="Low complexity" evidence="9">
    <location>
        <begin position="87"/>
        <end position="103"/>
    </location>
</feature>
<keyword evidence="8" id="KW-0902">Two-component regulatory system</keyword>